<proteinExistence type="predicted"/>
<evidence type="ECO:0000313" key="2">
    <source>
        <dbReference type="WBParaSite" id="PSAMB.scaffold2432size31617.g17824.t1"/>
    </source>
</evidence>
<dbReference type="WBParaSite" id="PSAMB.scaffold2432size31617.g17824.t1">
    <property type="protein sequence ID" value="PSAMB.scaffold2432size31617.g17824.t1"/>
    <property type="gene ID" value="PSAMB.scaffold2432size31617.g17824"/>
</dbReference>
<dbReference type="AlphaFoldDB" id="A0A914VS18"/>
<evidence type="ECO:0000313" key="1">
    <source>
        <dbReference type="Proteomes" id="UP000887566"/>
    </source>
</evidence>
<organism evidence="1 2">
    <name type="scientific">Plectus sambesii</name>
    <dbReference type="NCBI Taxonomy" id="2011161"/>
    <lineage>
        <taxon>Eukaryota</taxon>
        <taxon>Metazoa</taxon>
        <taxon>Ecdysozoa</taxon>
        <taxon>Nematoda</taxon>
        <taxon>Chromadorea</taxon>
        <taxon>Plectida</taxon>
        <taxon>Plectina</taxon>
        <taxon>Plectoidea</taxon>
        <taxon>Plectidae</taxon>
        <taxon>Plectus</taxon>
    </lineage>
</organism>
<protein>
    <submittedName>
        <fullName evidence="2">Uncharacterized protein</fullName>
    </submittedName>
</protein>
<name>A0A914VS18_9BILA</name>
<sequence>MSRTLSGEAYVSKVYKHCAMLSKPGIIGDIFAPAGAIVGLTYDTSVRAILAVGDVVGNVAQISSRSAPTTNSFLVFQADELKTRNGAHWRVRPMSVSKVHAAEIYSGLGTVVELDKNAGRFGLAQTARGLLFFAATAVRPATRDLAKLLSKHQKVHFRAIPQHDPVAPWRGLVVSPVAFSPIGESLCANHLKSTETVGSATLAQVIPTLDYAGQDEKLNEGREKRNDHIATSSAVTRNLSGVPTPLPLCRPLDHILRSSSSAGEQRRTKTDAQESWTMTPLQLDDCVLHLCFMLGAESWQNAVFYVDPRALIS</sequence>
<reference evidence="2" key="1">
    <citation type="submission" date="2022-11" db="UniProtKB">
        <authorList>
            <consortium name="WormBaseParasite"/>
        </authorList>
    </citation>
    <scope>IDENTIFICATION</scope>
</reference>
<dbReference type="Proteomes" id="UP000887566">
    <property type="component" value="Unplaced"/>
</dbReference>
<accession>A0A914VS18</accession>
<keyword evidence="1" id="KW-1185">Reference proteome</keyword>